<dbReference type="SUPFAM" id="SSF47113">
    <property type="entry name" value="Histone-fold"/>
    <property type="match status" value="1"/>
</dbReference>
<feature type="region of interest" description="Disordered" evidence="6">
    <location>
        <begin position="112"/>
        <end position="140"/>
    </location>
</feature>
<dbReference type="EMBL" id="JARQWQ010000003">
    <property type="protein sequence ID" value="KAK2572645.1"/>
    <property type="molecule type" value="Genomic_DNA"/>
</dbReference>
<evidence type="ECO:0000313" key="8">
    <source>
        <dbReference type="Proteomes" id="UP001249851"/>
    </source>
</evidence>
<keyword evidence="4" id="KW-0238">DNA-binding</keyword>
<dbReference type="Gene3D" id="1.10.20.10">
    <property type="entry name" value="Histone, subunit A"/>
    <property type="match status" value="1"/>
</dbReference>
<dbReference type="GO" id="GO:0003682">
    <property type="term" value="F:chromatin binding"/>
    <property type="evidence" value="ECO:0007669"/>
    <property type="project" value="TreeGrafter"/>
</dbReference>
<dbReference type="CDD" id="cd22919">
    <property type="entry name" value="HFD_CENP-S"/>
    <property type="match status" value="1"/>
</dbReference>
<keyword evidence="5" id="KW-0234">DNA repair</keyword>
<reference evidence="7" key="1">
    <citation type="journal article" date="2023" name="G3 (Bethesda)">
        <title>Whole genome assembly and annotation of the endangered Caribbean coral Acropora cervicornis.</title>
        <authorList>
            <person name="Selwyn J.D."/>
            <person name="Vollmer S.V."/>
        </authorList>
    </citation>
    <scope>NUCLEOTIDE SEQUENCE</scope>
    <source>
        <strain evidence="7">K2</strain>
    </source>
</reference>
<evidence type="ECO:0000256" key="6">
    <source>
        <dbReference type="SAM" id="MobiDB-lite"/>
    </source>
</evidence>
<dbReference type="GO" id="GO:0000712">
    <property type="term" value="P:resolution of meiotic recombination intermediates"/>
    <property type="evidence" value="ECO:0007669"/>
    <property type="project" value="TreeGrafter"/>
</dbReference>
<dbReference type="PANTHER" id="PTHR22980">
    <property type="entry name" value="CORTISTATIN"/>
    <property type="match status" value="1"/>
</dbReference>
<keyword evidence="8" id="KW-1185">Reference proteome</keyword>
<name>A0AAD9VG44_ACRCE</name>
<gene>
    <name evidence="7" type="ORF">P5673_001618</name>
</gene>
<comment type="similarity">
    <text evidence="1">Belongs to the TAF9 family. CENP-S/MHF1 subfamily.</text>
</comment>
<evidence type="ECO:0000256" key="2">
    <source>
        <dbReference type="ARBA" id="ARBA00016400"/>
    </source>
</evidence>
<dbReference type="AlphaFoldDB" id="A0AAD9VG44"/>
<evidence type="ECO:0000256" key="1">
    <source>
        <dbReference type="ARBA" id="ARBA00006612"/>
    </source>
</evidence>
<dbReference type="FunFam" id="1.10.20.10:FF:000156">
    <property type="entry name" value="Centromere protein S"/>
    <property type="match status" value="1"/>
</dbReference>
<dbReference type="Proteomes" id="UP001249851">
    <property type="component" value="Unassembled WGS sequence"/>
</dbReference>
<dbReference type="GO" id="GO:0006281">
    <property type="term" value="P:DNA repair"/>
    <property type="evidence" value="ECO:0007669"/>
    <property type="project" value="UniProtKB-KW"/>
</dbReference>
<dbReference type="InterPro" id="IPR029003">
    <property type="entry name" value="CENP-S/Mhf1"/>
</dbReference>
<dbReference type="InterPro" id="IPR009072">
    <property type="entry name" value="Histone-fold"/>
</dbReference>
<comment type="caution">
    <text evidence="7">The sequence shown here is derived from an EMBL/GenBank/DDBJ whole genome shotgun (WGS) entry which is preliminary data.</text>
</comment>
<evidence type="ECO:0000313" key="7">
    <source>
        <dbReference type="EMBL" id="KAK2572645.1"/>
    </source>
</evidence>
<organism evidence="7 8">
    <name type="scientific">Acropora cervicornis</name>
    <name type="common">Staghorn coral</name>
    <dbReference type="NCBI Taxonomy" id="6130"/>
    <lineage>
        <taxon>Eukaryota</taxon>
        <taxon>Metazoa</taxon>
        <taxon>Cnidaria</taxon>
        <taxon>Anthozoa</taxon>
        <taxon>Hexacorallia</taxon>
        <taxon>Scleractinia</taxon>
        <taxon>Astrocoeniina</taxon>
        <taxon>Acroporidae</taxon>
        <taxon>Acropora</taxon>
    </lineage>
</organism>
<sequence length="140" mass="15714">MAASGDEVDDEEYEALAYQQRLKAALHFTVGRICENTGKETGLQFSRQFIAALTETTFKQCESFATDLELFAKHAKRSQVNCDDVLLLSRKSSALATHMEENSKELIKAHEEEKANKKQKKAKNSKISNADSVVEIDEEN</sequence>
<protein>
    <recommendedName>
        <fullName evidence="2">Centromere protein S</fullName>
    </recommendedName>
</protein>
<dbReference type="GO" id="GO:0046982">
    <property type="term" value="F:protein heterodimerization activity"/>
    <property type="evidence" value="ECO:0007669"/>
    <property type="project" value="InterPro"/>
</dbReference>
<reference evidence="7" key="2">
    <citation type="journal article" date="2023" name="Science">
        <title>Genomic signatures of disease resistance in endangered staghorn corals.</title>
        <authorList>
            <person name="Vollmer S.V."/>
            <person name="Selwyn J.D."/>
            <person name="Despard B.A."/>
            <person name="Roesel C.L."/>
        </authorList>
    </citation>
    <scope>NUCLEOTIDE SEQUENCE</scope>
    <source>
        <strain evidence="7">K2</strain>
    </source>
</reference>
<dbReference type="GO" id="GO:0071821">
    <property type="term" value="C:FANCM-MHF complex"/>
    <property type="evidence" value="ECO:0007669"/>
    <property type="project" value="InterPro"/>
</dbReference>
<dbReference type="Pfam" id="PF15630">
    <property type="entry name" value="CENP-S"/>
    <property type="match status" value="1"/>
</dbReference>
<keyword evidence="3" id="KW-0227">DNA damage</keyword>
<evidence type="ECO:0000256" key="4">
    <source>
        <dbReference type="ARBA" id="ARBA00023125"/>
    </source>
</evidence>
<evidence type="ECO:0000256" key="5">
    <source>
        <dbReference type="ARBA" id="ARBA00023204"/>
    </source>
</evidence>
<dbReference type="PANTHER" id="PTHR22980:SF0">
    <property type="entry name" value="CENTROMERE PROTEIN S"/>
    <property type="match status" value="1"/>
</dbReference>
<proteinExistence type="inferred from homology"/>
<dbReference type="GO" id="GO:0031297">
    <property type="term" value="P:replication fork processing"/>
    <property type="evidence" value="ECO:0007669"/>
    <property type="project" value="TreeGrafter"/>
</dbReference>
<evidence type="ECO:0000256" key="3">
    <source>
        <dbReference type="ARBA" id="ARBA00022763"/>
    </source>
</evidence>
<dbReference type="GO" id="GO:0003677">
    <property type="term" value="F:DNA binding"/>
    <property type="evidence" value="ECO:0007669"/>
    <property type="project" value="UniProtKB-KW"/>
</dbReference>
<accession>A0AAD9VG44</accession>